<evidence type="ECO:0000313" key="3">
    <source>
        <dbReference type="EMBL" id="RKF78670.1"/>
    </source>
</evidence>
<organism evidence="3 4">
    <name type="scientific">Golovinomyces cichoracearum</name>
    <dbReference type="NCBI Taxonomy" id="62708"/>
    <lineage>
        <taxon>Eukaryota</taxon>
        <taxon>Fungi</taxon>
        <taxon>Dikarya</taxon>
        <taxon>Ascomycota</taxon>
        <taxon>Pezizomycotina</taxon>
        <taxon>Leotiomycetes</taxon>
        <taxon>Erysiphales</taxon>
        <taxon>Erysiphaceae</taxon>
        <taxon>Golovinomyces</taxon>
    </lineage>
</organism>
<gene>
    <name evidence="3" type="ORF">GcM1_209029</name>
</gene>
<evidence type="ECO:0000256" key="1">
    <source>
        <dbReference type="SAM" id="Coils"/>
    </source>
</evidence>
<evidence type="ECO:0000256" key="2">
    <source>
        <dbReference type="SAM" id="MobiDB-lite"/>
    </source>
</evidence>
<feature type="compositionally biased region" description="Basic and acidic residues" evidence="2">
    <location>
        <begin position="853"/>
        <end position="864"/>
    </location>
</feature>
<reference evidence="3 4" key="1">
    <citation type="journal article" date="2018" name="BMC Genomics">
        <title>Comparative genome analyses reveal sequence features reflecting distinct modes of host-adaptation between dicot and monocot powdery mildew.</title>
        <authorList>
            <person name="Wu Y."/>
            <person name="Ma X."/>
            <person name="Pan Z."/>
            <person name="Kale S.D."/>
            <person name="Song Y."/>
            <person name="King H."/>
            <person name="Zhang Q."/>
            <person name="Presley C."/>
            <person name="Deng X."/>
            <person name="Wei C.I."/>
            <person name="Xiao S."/>
        </authorList>
    </citation>
    <scope>NUCLEOTIDE SEQUENCE [LARGE SCALE GENOMIC DNA]</scope>
    <source>
        <strain evidence="3">UMSG1</strain>
    </source>
</reference>
<feature type="region of interest" description="Disordered" evidence="2">
    <location>
        <begin position="816"/>
        <end position="880"/>
    </location>
</feature>
<proteinExistence type="predicted"/>
<feature type="compositionally biased region" description="Polar residues" evidence="2">
    <location>
        <begin position="518"/>
        <end position="541"/>
    </location>
</feature>
<feature type="compositionally biased region" description="Basic and acidic residues" evidence="2">
    <location>
        <begin position="821"/>
        <end position="832"/>
    </location>
</feature>
<protein>
    <submittedName>
        <fullName evidence="3">Uncharacterized protein</fullName>
    </submittedName>
</protein>
<feature type="non-terminal residue" evidence="3">
    <location>
        <position position="1442"/>
    </location>
</feature>
<accession>A0A420IVW9</accession>
<sequence>MHQLHTNYLSGIKENSETHAEVLEELKGMHQSQIEHLTEIKEEGGSHVEILGELREFHKTHVNNLTEIKERSEIQVEILGELKGLHQSQIEHLAEIKEKSGSHAEIFGELRELHQSHDEHFSDIKEKSGSHAEVLEKLEGLHQSQIDQFTVIKEKTGSHVEILGELRGLHQSQIEHLAEIKEKSGSYAEVLGELKGLRQMHANHLTEIKEKIGSQAELLGEFRELHQSHTNYLSEIKEKSGSQAEILGELRQLYQSHDEHFSDIKEKSGSHAEVLEKLEGLHQSQIEQYTEIKEKSESQVEILGELKGLHQTHKNDLIEIKEKSGSHAEVLGELRKLHKTHANDLTEIKERSGTDAEVLGELWKLNQTHASNLTEIKEKSGSCAEVIEELKGLQQSHNEHVFDIKEKSGSQVEILGELRKLNQTHATNLTEINKKSVSLIEIIQDLRELHKFYSGNVTELNEKTDSKIKAIEEIKDRIILLSNLFEEIKENNISEKGTIGQVIGNSVMKNIDSGVLKHNNNTQSRPNENNTSKNNTISDDNSPFEARNPAENLNIRLIGKIDVSESMSLNIEVAQVISLIENVLSTLSVHTNLLSEIKDDISAEILTSLHDIGHKSETQNSLLAEIQEADVSDEILTLLHTSHEYHESHSSVLAQTLTRLEEMIRPLQQQNEELPSVELTKNSTGEFPIVLEGKPLIKTTASSKETTAFEENITSVISSFETGDARIKVVEKDIFVGSQMNTSFSESVPVELTISEEKISKEKALNYNTETMNQGKITKEGLSIEVSTCEIKKVSIVDEENSLKSLDDTDIKLPTVFNPPKAEDENRVKNSVDEFSVTSEKETIIAEVDNSDDNPHKSENKIMEDGNGQRVEPPLDDEDDSKKLYLETPVLKNALGNEEVQFDKTSVITEKETATAEQRDTDDIPFESENAKIKVVNEENLWLPSNRDDISDELSLDKPVLENAENDEEVPVNDINLTSGKEITLEKKDASDDHLIESEKRKFEGMNEQSFSPLPDDKDISEKLSLEKPTLEYAEISEGFSPIETSMISEIETVIAEINNSDDHPNKQENTQDESVFRQVIDISLDDTNVIMPNPVETQLTNDKEIGGDVSSEDILLALEKETENLDQGFYNDHPLQSENNIMEAELPLEKNVLENAGNDQGIPVDETSAISEKEITLEKDDSTDDQPIESENTKIEVMNKHVIEISLDDTNVSMPIPVETQLTNDKEIGGDVSSEDILLALEKETENPEQGLSNDHPLQSEYNIIEALNEQSIESSRADDVISEELPLEKNFLENAGNDQGIPVDETSAISEKEITFEKDDSTDDQPIELENTKIEAVNEQSVESSRADDVISEELPLERPVLENVKNDDEIPVDKISVISDKEITLEKDDSTDDQPINSENTHVESVIKQVIDISLDDTNVSKPIPVETQLTNDKEIGGD</sequence>
<dbReference type="EMBL" id="MCBS01020935">
    <property type="protein sequence ID" value="RKF78670.1"/>
    <property type="molecule type" value="Genomic_DNA"/>
</dbReference>
<feature type="region of interest" description="Disordered" evidence="2">
    <location>
        <begin position="516"/>
        <end position="545"/>
    </location>
</feature>
<evidence type="ECO:0000313" key="4">
    <source>
        <dbReference type="Proteomes" id="UP000285326"/>
    </source>
</evidence>
<keyword evidence="1" id="KW-0175">Coiled coil</keyword>
<feature type="coiled-coil region" evidence="1">
    <location>
        <begin position="443"/>
        <end position="491"/>
    </location>
</feature>
<dbReference type="Proteomes" id="UP000285326">
    <property type="component" value="Unassembled WGS sequence"/>
</dbReference>
<comment type="caution">
    <text evidence="3">The sequence shown here is derived from an EMBL/GenBank/DDBJ whole genome shotgun (WGS) entry which is preliminary data.</text>
</comment>
<name>A0A420IVW9_9PEZI</name>